<feature type="region of interest" description="Disordered" evidence="1">
    <location>
        <begin position="1"/>
        <end position="41"/>
    </location>
</feature>
<reference evidence="3" key="1">
    <citation type="journal article" date="2019" name="Int. J. Syst. Evol. Microbiol.">
        <title>The Global Catalogue of Microorganisms (GCM) 10K type strain sequencing project: providing services to taxonomists for standard genome sequencing and annotation.</title>
        <authorList>
            <consortium name="The Broad Institute Genomics Platform"/>
            <consortium name="The Broad Institute Genome Sequencing Center for Infectious Disease"/>
            <person name="Wu L."/>
            <person name="Ma J."/>
        </authorList>
    </citation>
    <scope>NUCLEOTIDE SEQUENCE [LARGE SCALE GENOMIC DNA]</scope>
    <source>
        <strain evidence="3">CGMCC 4.7676</strain>
    </source>
</reference>
<dbReference type="Proteomes" id="UP001595645">
    <property type="component" value="Unassembled WGS sequence"/>
</dbReference>
<evidence type="ECO:0000313" key="2">
    <source>
        <dbReference type="EMBL" id="MFC3455435.1"/>
    </source>
</evidence>
<dbReference type="EMBL" id="JBHRWK010000092">
    <property type="protein sequence ID" value="MFC3455435.1"/>
    <property type="molecule type" value="Genomic_DNA"/>
</dbReference>
<comment type="caution">
    <text evidence="2">The sequence shown here is derived from an EMBL/GenBank/DDBJ whole genome shotgun (WGS) entry which is preliminary data.</text>
</comment>
<evidence type="ECO:0000256" key="1">
    <source>
        <dbReference type="SAM" id="MobiDB-lite"/>
    </source>
</evidence>
<accession>A0ABV7P8G7</accession>
<evidence type="ECO:0000313" key="3">
    <source>
        <dbReference type="Proteomes" id="UP001595645"/>
    </source>
</evidence>
<organism evidence="2 3">
    <name type="scientific">Amycolatopsis speibonae</name>
    <dbReference type="NCBI Taxonomy" id="1450224"/>
    <lineage>
        <taxon>Bacteria</taxon>
        <taxon>Bacillati</taxon>
        <taxon>Actinomycetota</taxon>
        <taxon>Actinomycetes</taxon>
        <taxon>Pseudonocardiales</taxon>
        <taxon>Pseudonocardiaceae</taxon>
        <taxon>Amycolatopsis</taxon>
    </lineage>
</organism>
<keyword evidence="3" id="KW-1185">Reference proteome</keyword>
<protein>
    <recommendedName>
        <fullName evidence="4">BatC protein</fullName>
    </recommendedName>
</protein>
<evidence type="ECO:0008006" key="4">
    <source>
        <dbReference type="Google" id="ProtNLM"/>
    </source>
</evidence>
<sequence>MSLNDDDISTTTGNEAEGPADFGAGKGAADGHDGGEDSGAS</sequence>
<proteinExistence type="predicted"/>
<dbReference type="RefSeq" id="WP_378245873.1">
    <property type="nucleotide sequence ID" value="NZ_JBHRWK010000092.1"/>
</dbReference>
<gene>
    <name evidence="2" type="ORF">ACFOSH_38875</name>
</gene>
<name>A0ABV7P8G7_9PSEU</name>